<reference evidence="2 3" key="1">
    <citation type="submission" date="2024-01" db="EMBL/GenBank/DDBJ databases">
        <authorList>
            <person name="Allen C."/>
            <person name="Tagirdzhanova G."/>
        </authorList>
    </citation>
    <scope>NUCLEOTIDE SEQUENCE [LARGE SCALE GENOMIC DNA]</scope>
</reference>
<name>A0ABP0BHU3_9PEZI</name>
<dbReference type="EMBL" id="CAWUHB010000017">
    <property type="protein sequence ID" value="CAK7219183.1"/>
    <property type="molecule type" value="Genomic_DNA"/>
</dbReference>
<comment type="caution">
    <text evidence="2">The sequence shown here is derived from an EMBL/GenBank/DDBJ whole genome shotgun (WGS) entry which is preliminary data.</text>
</comment>
<sequence>MVNADSPEAMGGEWSAGGFQYQQSQQQQSQQQHQQQQQMNLAHHRYPYTSAAAHAQFHESEPNLLDGISWDDLNALLPKK</sequence>
<proteinExistence type="predicted"/>
<feature type="region of interest" description="Disordered" evidence="1">
    <location>
        <begin position="1"/>
        <end position="41"/>
    </location>
</feature>
<evidence type="ECO:0000256" key="1">
    <source>
        <dbReference type="SAM" id="MobiDB-lite"/>
    </source>
</evidence>
<protein>
    <submittedName>
        <fullName evidence="2">Uncharacterized protein</fullName>
    </submittedName>
</protein>
<organism evidence="2 3">
    <name type="scientific">Sporothrix curviconia</name>
    <dbReference type="NCBI Taxonomy" id="1260050"/>
    <lineage>
        <taxon>Eukaryota</taxon>
        <taxon>Fungi</taxon>
        <taxon>Dikarya</taxon>
        <taxon>Ascomycota</taxon>
        <taxon>Pezizomycotina</taxon>
        <taxon>Sordariomycetes</taxon>
        <taxon>Sordariomycetidae</taxon>
        <taxon>Ophiostomatales</taxon>
        <taxon>Ophiostomataceae</taxon>
        <taxon>Sporothrix</taxon>
    </lineage>
</organism>
<feature type="compositionally biased region" description="Low complexity" evidence="1">
    <location>
        <begin position="20"/>
        <end position="38"/>
    </location>
</feature>
<keyword evidence="3" id="KW-1185">Reference proteome</keyword>
<evidence type="ECO:0000313" key="3">
    <source>
        <dbReference type="Proteomes" id="UP001642405"/>
    </source>
</evidence>
<dbReference type="Proteomes" id="UP001642405">
    <property type="component" value="Unassembled WGS sequence"/>
</dbReference>
<evidence type="ECO:0000313" key="2">
    <source>
        <dbReference type="EMBL" id="CAK7219183.1"/>
    </source>
</evidence>
<gene>
    <name evidence="2" type="ORF">SCUCBS95973_003733</name>
</gene>
<accession>A0ABP0BHU3</accession>